<evidence type="ECO:0000313" key="4">
    <source>
        <dbReference type="Proteomes" id="UP000298412"/>
    </source>
</evidence>
<feature type="transmembrane region" description="Helical" evidence="1">
    <location>
        <begin position="188"/>
        <end position="206"/>
    </location>
</feature>
<keyword evidence="1" id="KW-0812">Transmembrane</keyword>
<feature type="transmembrane region" description="Helical" evidence="1">
    <location>
        <begin position="164"/>
        <end position="182"/>
    </location>
</feature>
<evidence type="ECO:0000313" key="3">
    <source>
        <dbReference type="EMBL" id="TFC10466.1"/>
    </source>
</evidence>
<dbReference type="EMBL" id="SOFP01000075">
    <property type="protein sequence ID" value="TFC10466.1"/>
    <property type="molecule type" value="Genomic_DNA"/>
</dbReference>
<sequence>MAVLPQIRHWVLWPAGLAAGLIIVGLTLSAVRALTAADLGIDQTLSLNHTAFLTAIALTLNALFSPLGGSFLLAVVCLFLAVARRSPVNAAAVGAVSLVGWLSSEVLKAVVGRHRPDASLLAHPLVTERGFDSFPSGHTCLAVSLSIALYFLARGTRWQRLTMIGGGLLSISVAASRIYLGAHYPSDVAASFVASLAAILFFSGLWNRYAASLLSRLGLIHRPDLCRESV</sequence>
<evidence type="ECO:0000256" key="1">
    <source>
        <dbReference type="SAM" id="Phobius"/>
    </source>
</evidence>
<accession>A0A4R8WL42</accession>
<comment type="caution">
    <text evidence="3">The sequence shown here is derived from an EMBL/GenBank/DDBJ whole genome shotgun (WGS) entry which is preliminary data.</text>
</comment>
<reference evidence="3 4" key="1">
    <citation type="submission" date="2019-03" db="EMBL/GenBank/DDBJ databases">
        <title>Genomics of glacier-inhabiting Cryobacterium strains.</title>
        <authorList>
            <person name="Liu Q."/>
            <person name="Xin Y.-H."/>
        </authorList>
    </citation>
    <scope>NUCLEOTIDE SEQUENCE [LARGE SCALE GENOMIC DNA]</scope>
    <source>
        <strain evidence="3 4">MDT1-3</strain>
    </source>
</reference>
<keyword evidence="1" id="KW-0472">Membrane</keyword>
<dbReference type="Pfam" id="PF01569">
    <property type="entry name" value="PAP2"/>
    <property type="match status" value="1"/>
</dbReference>
<feature type="domain" description="Phosphatidic acid phosphatase type 2/haloperoxidase" evidence="2">
    <location>
        <begin position="88"/>
        <end position="203"/>
    </location>
</feature>
<evidence type="ECO:0000259" key="2">
    <source>
        <dbReference type="SMART" id="SM00014"/>
    </source>
</evidence>
<dbReference type="AlphaFoldDB" id="A0A4R8WL42"/>
<dbReference type="Proteomes" id="UP000298412">
    <property type="component" value="Unassembled WGS sequence"/>
</dbReference>
<dbReference type="Gene3D" id="1.20.144.10">
    <property type="entry name" value="Phosphatidic acid phosphatase type 2/haloperoxidase"/>
    <property type="match status" value="1"/>
</dbReference>
<feature type="transmembrane region" description="Helical" evidence="1">
    <location>
        <begin position="12"/>
        <end position="31"/>
    </location>
</feature>
<dbReference type="SMART" id="SM00014">
    <property type="entry name" value="acidPPc"/>
    <property type="match status" value="1"/>
</dbReference>
<gene>
    <name evidence="3" type="ORF">E3O19_15610</name>
</gene>
<keyword evidence="4" id="KW-1185">Reference proteome</keyword>
<dbReference type="SUPFAM" id="SSF48317">
    <property type="entry name" value="Acid phosphatase/Vanadium-dependent haloperoxidase"/>
    <property type="match status" value="1"/>
</dbReference>
<keyword evidence="1" id="KW-1133">Transmembrane helix</keyword>
<dbReference type="PANTHER" id="PTHR14969">
    <property type="entry name" value="SPHINGOSINE-1-PHOSPHATE PHOSPHOHYDROLASE"/>
    <property type="match status" value="1"/>
</dbReference>
<proteinExistence type="predicted"/>
<protein>
    <submittedName>
        <fullName evidence="3">Phosphatase PAP2 family protein</fullName>
    </submittedName>
</protein>
<organism evidence="3 4">
    <name type="scientific">Cryobacterium algoritolerans</name>
    <dbReference type="NCBI Taxonomy" id="1259184"/>
    <lineage>
        <taxon>Bacteria</taxon>
        <taxon>Bacillati</taxon>
        <taxon>Actinomycetota</taxon>
        <taxon>Actinomycetes</taxon>
        <taxon>Micrococcales</taxon>
        <taxon>Microbacteriaceae</taxon>
        <taxon>Cryobacterium</taxon>
    </lineage>
</organism>
<dbReference type="OrthoDB" id="9789113at2"/>
<name>A0A4R8WL42_9MICO</name>
<dbReference type="InterPro" id="IPR036938">
    <property type="entry name" value="PAP2/HPO_sf"/>
</dbReference>
<dbReference type="PANTHER" id="PTHR14969:SF13">
    <property type="entry name" value="AT30094P"/>
    <property type="match status" value="1"/>
</dbReference>
<feature type="transmembrane region" description="Helical" evidence="1">
    <location>
        <begin position="51"/>
        <end position="83"/>
    </location>
</feature>
<dbReference type="InterPro" id="IPR000326">
    <property type="entry name" value="PAP2/HPO"/>
</dbReference>